<dbReference type="Proteomes" id="UP000271974">
    <property type="component" value="Unassembled WGS sequence"/>
</dbReference>
<dbReference type="GO" id="GO:0005615">
    <property type="term" value="C:extracellular space"/>
    <property type="evidence" value="ECO:0007669"/>
    <property type="project" value="InterPro"/>
</dbReference>
<dbReference type="PANTHER" id="PTHR11412">
    <property type="entry name" value="MACROGLOBULIN / COMPLEMENT"/>
    <property type="match status" value="1"/>
</dbReference>
<name>A0A3S0Z415_ELYCH</name>
<evidence type="ECO:0000313" key="2">
    <source>
        <dbReference type="EMBL" id="RUS68881.1"/>
    </source>
</evidence>
<protein>
    <recommendedName>
        <fullName evidence="1">Alpha-macroglobulin-like TED domain-containing protein</fullName>
    </recommendedName>
</protein>
<evidence type="ECO:0000313" key="3">
    <source>
        <dbReference type="Proteomes" id="UP000271974"/>
    </source>
</evidence>
<keyword evidence="3" id="KW-1185">Reference proteome</keyword>
<comment type="caution">
    <text evidence="2">The sequence shown here is derived from an EMBL/GenBank/DDBJ whole genome shotgun (WGS) entry which is preliminary data.</text>
</comment>
<proteinExistence type="predicted"/>
<dbReference type="OrthoDB" id="6359008at2759"/>
<evidence type="ECO:0000259" key="1">
    <source>
        <dbReference type="Pfam" id="PF07678"/>
    </source>
</evidence>
<reference evidence="2 3" key="1">
    <citation type="submission" date="2019-01" db="EMBL/GenBank/DDBJ databases">
        <title>A draft genome assembly of the solar-powered sea slug Elysia chlorotica.</title>
        <authorList>
            <person name="Cai H."/>
            <person name="Li Q."/>
            <person name="Fang X."/>
            <person name="Li J."/>
            <person name="Curtis N.E."/>
            <person name="Altenburger A."/>
            <person name="Shibata T."/>
            <person name="Feng M."/>
            <person name="Maeda T."/>
            <person name="Schwartz J.A."/>
            <person name="Shigenobu S."/>
            <person name="Lundholm N."/>
            <person name="Nishiyama T."/>
            <person name="Yang H."/>
            <person name="Hasebe M."/>
            <person name="Li S."/>
            <person name="Pierce S.K."/>
            <person name="Wang J."/>
        </authorList>
    </citation>
    <scope>NUCLEOTIDE SEQUENCE [LARGE SCALE GENOMIC DNA]</scope>
    <source>
        <strain evidence="2">EC2010</strain>
        <tissue evidence="2">Whole organism of an adult</tissue>
    </source>
</reference>
<dbReference type="PANTHER" id="PTHR11412:SF146">
    <property type="entry name" value="CD109 ANTIGEN"/>
    <property type="match status" value="1"/>
</dbReference>
<dbReference type="Gene3D" id="1.50.10.20">
    <property type="match status" value="1"/>
</dbReference>
<dbReference type="AlphaFoldDB" id="A0A3S0Z415"/>
<feature type="domain" description="Alpha-macroglobulin-like TED" evidence="1">
    <location>
        <begin position="2"/>
        <end position="260"/>
    </location>
</feature>
<dbReference type="STRING" id="188477.A0A3S0Z415"/>
<dbReference type="Pfam" id="PF07678">
    <property type="entry name" value="TED_complement"/>
    <property type="match status" value="1"/>
</dbReference>
<dbReference type="SUPFAM" id="SSF48239">
    <property type="entry name" value="Terpenoid cyclases/Protein prenyltransferases"/>
    <property type="match status" value="1"/>
</dbReference>
<dbReference type="InterPro" id="IPR011626">
    <property type="entry name" value="Alpha-macroglobulin_TED"/>
</dbReference>
<dbReference type="InterPro" id="IPR050473">
    <property type="entry name" value="A2M/Complement_sys"/>
</dbReference>
<feature type="non-terminal residue" evidence="2">
    <location>
        <position position="1"/>
    </location>
</feature>
<dbReference type="EMBL" id="RQTK01001952">
    <property type="protein sequence ID" value="RUS68881.1"/>
    <property type="molecule type" value="Genomic_DNA"/>
</dbReference>
<accession>A0A3S0Z415</accession>
<sequence length="283" mass="32113">LSLSGDVVAPGFFENILNAENVLYRPYGSGESAAFNLAYNIHVLLFQWESNQVDMEEEARVLKDLNTVFQRLLSYMAPEDGSFKMFRDDKKSSVWLTAFVAKTLALARVKGSWDTDLFIPKEVLTRAVAYIISKQNTTTGAFEPEEMDLAFDRKMASLEQMKNNKMLTHPIPLTAYVIIALSHISDSSKDIEPAKRAAARYLTSQAAQMSDSDVFFMAISAYALTLTQTNSDLPDRLLKLKRNDSDYMYFANQRVYRNPGKILNTESYFDPRQELLNDAYSVQ</sequence>
<organism evidence="2 3">
    <name type="scientific">Elysia chlorotica</name>
    <name type="common">Eastern emerald elysia</name>
    <name type="synonym">Sea slug</name>
    <dbReference type="NCBI Taxonomy" id="188477"/>
    <lineage>
        <taxon>Eukaryota</taxon>
        <taxon>Metazoa</taxon>
        <taxon>Spiralia</taxon>
        <taxon>Lophotrochozoa</taxon>
        <taxon>Mollusca</taxon>
        <taxon>Gastropoda</taxon>
        <taxon>Heterobranchia</taxon>
        <taxon>Euthyneura</taxon>
        <taxon>Panpulmonata</taxon>
        <taxon>Sacoglossa</taxon>
        <taxon>Placobranchoidea</taxon>
        <taxon>Plakobranchidae</taxon>
        <taxon>Elysia</taxon>
    </lineage>
</organism>
<dbReference type="InterPro" id="IPR008930">
    <property type="entry name" value="Terpenoid_cyclase/PrenylTrfase"/>
</dbReference>
<gene>
    <name evidence="2" type="ORF">EGW08_023360</name>
</gene>
<feature type="non-terminal residue" evidence="2">
    <location>
        <position position="283"/>
    </location>
</feature>